<dbReference type="CDD" id="cd07018">
    <property type="entry name" value="S49_SppA_67K_type"/>
    <property type="match status" value="1"/>
</dbReference>
<keyword evidence="8" id="KW-1133">Transmembrane helix</keyword>
<keyword evidence="5" id="KW-0720">Serine protease</keyword>
<dbReference type="Gene3D" id="3.90.226.10">
    <property type="entry name" value="2-enoyl-CoA Hydratase, Chain A, domain 1"/>
    <property type="match status" value="2"/>
</dbReference>
<dbReference type="PIRSF" id="PIRSF001217">
    <property type="entry name" value="Protease_4_SppA"/>
    <property type="match status" value="1"/>
</dbReference>
<feature type="active site" description="Proton donor/acceptor" evidence="7">
    <location>
        <position position="201"/>
    </location>
</feature>
<keyword evidence="4" id="KW-0378">Hydrolase</keyword>
<keyword evidence="6 8" id="KW-0472">Membrane</keyword>
<dbReference type="CDD" id="cd07023">
    <property type="entry name" value="S49_Sppa_N_C"/>
    <property type="match status" value="1"/>
</dbReference>
<proteinExistence type="inferred from homology"/>
<sequence length="612" mass="66897">MSKPSLLRRLFSGFWRALTWLRLALSNILFLVLLVVIYLLYFSGEQKPVPERAALLLNLNGTLVDEKSPAQPLQALFGQAAPGSREVLLRDVVDAINYARTDPAITSLVMELDFMVSSGISKHLEIAEALDAFKASGKPVMAMGDYFSQDQYLLASQSDEVILHPMGAVPLEGFASYRNHFREALEKLSVSMHVFKAGEHKSMAEPFLRNDMSEQEKEITERWLEDLWGRYTGLVEERRQLPAGAVNAYINNYAELLAAIDGDSAGLALEQGLVDRLMSRRDANEYLAGVVGATDDQGFYEAVMFERYVARKRPSSLTRMSGERIAVVTAVGNIMPGEQPPGVIGADTLSRLLRQTADAEGVRAIVLRVNSGGGSVMASERIRQAVAEVREQGMPVVVSMGSVAASGGYYIAAEADEIWATPATLTGSIGVFVAFPTFEQLLDRVGVHTDGVGTTELAGSLRLDRPLNPQLARSLENTVEFTYRNFVELVAEGRGMSVEQVREVAEGRVWSAADAQRVGLVDELGSLRQAIAAAATLAGLEEYKVDYVHQPLSPRDLLLQQLLSRAGIESLFPVNSNVQQLIQPLSRAAQALLELNDPGYLYMRCLSCSAVP</sequence>
<dbReference type="OrthoDB" id="9764363at2"/>
<evidence type="ECO:0000256" key="8">
    <source>
        <dbReference type="SAM" id="Phobius"/>
    </source>
</evidence>
<feature type="domain" description="Peptidase S49" evidence="9">
    <location>
        <begin position="133"/>
        <end position="281"/>
    </location>
</feature>
<dbReference type="AlphaFoldDB" id="A0A2N5Y3K3"/>
<protein>
    <submittedName>
        <fullName evidence="10">Signal peptide peptidase SppA</fullName>
    </submittedName>
</protein>
<dbReference type="EMBL" id="PKLZ01000003">
    <property type="protein sequence ID" value="PLW82980.1"/>
    <property type="molecule type" value="Genomic_DNA"/>
</dbReference>
<keyword evidence="8" id="KW-0812">Transmembrane</keyword>
<gene>
    <name evidence="10" type="primary">sppA</name>
    <name evidence="10" type="ORF">CWI75_05980</name>
</gene>
<dbReference type="PANTHER" id="PTHR33209">
    <property type="entry name" value="PROTEASE 4"/>
    <property type="match status" value="1"/>
</dbReference>
<dbReference type="Pfam" id="PF01343">
    <property type="entry name" value="Peptidase_S49"/>
    <property type="match status" value="2"/>
</dbReference>
<dbReference type="InterPro" id="IPR047272">
    <property type="entry name" value="S49_SppA_C"/>
</dbReference>
<comment type="subcellular location">
    <subcellularLocation>
        <location evidence="1">Membrane</location>
    </subcellularLocation>
</comment>
<evidence type="ECO:0000256" key="3">
    <source>
        <dbReference type="ARBA" id="ARBA00022670"/>
    </source>
</evidence>
<accession>A0A2N5Y3K3</accession>
<evidence type="ECO:0000313" key="11">
    <source>
        <dbReference type="Proteomes" id="UP000234845"/>
    </source>
</evidence>
<comment type="caution">
    <text evidence="10">The sequence shown here is derived from an EMBL/GenBank/DDBJ whole genome shotgun (WGS) entry which is preliminary data.</text>
</comment>
<dbReference type="NCBIfam" id="TIGR00705">
    <property type="entry name" value="SppA_67K"/>
    <property type="match status" value="1"/>
</dbReference>
<dbReference type="Proteomes" id="UP000234845">
    <property type="component" value="Unassembled WGS sequence"/>
</dbReference>
<feature type="domain" description="Peptidase S49" evidence="9">
    <location>
        <begin position="390"/>
        <end position="540"/>
    </location>
</feature>
<comment type="similarity">
    <text evidence="2">Belongs to the peptidase S49 family.</text>
</comment>
<evidence type="ECO:0000256" key="5">
    <source>
        <dbReference type="ARBA" id="ARBA00022825"/>
    </source>
</evidence>
<dbReference type="InterPro" id="IPR002142">
    <property type="entry name" value="Peptidase_S49"/>
</dbReference>
<keyword evidence="11" id="KW-1185">Reference proteome</keyword>
<reference evidence="11" key="1">
    <citation type="submission" date="2017-11" db="EMBL/GenBank/DDBJ databases">
        <title>The draft genome sequence of Chromatocurvus sp. F02.</title>
        <authorList>
            <person name="Du Z.-J."/>
            <person name="Chang Y.-Q."/>
        </authorList>
    </citation>
    <scope>NUCLEOTIDE SEQUENCE [LARGE SCALE GENOMIC DNA]</scope>
    <source>
        <strain evidence="11">F02</strain>
    </source>
</reference>
<dbReference type="InterPro" id="IPR047217">
    <property type="entry name" value="S49_SppA_67K_type_N"/>
</dbReference>
<name>A0A2N5Y3K3_9GAMM</name>
<dbReference type="SUPFAM" id="SSF52096">
    <property type="entry name" value="ClpP/crotonase"/>
    <property type="match status" value="2"/>
</dbReference>
<evidence type="ECO:0000256" key="7">
    <source>
        <dbReference type="PIRSR" id="PIRSR001217-1"/>
    </source>
</evidence>
<dbReference type="NCBIfam" id="TIGR00706">
    <property type="entry name" value="SppA_dom"/>
    <property type="match status" value="1"/>
</dbReference>
<evidence type="ECO:0000259" key="9">
    <source>
        <dbReference type="Pfam" id="PF01343"/>
    </source>
</evidence>
<evidence type="ECO:0000256" key="1">
    <source>
        <dbReference type="ARBA" id="ARBA00004370"/>
    </source>
</evidence>
<evidence type="ECO:0000256" key="6">
    <source>
        <dbReference type="ARBA" id="ARBA00023136"/>
    </source>
</evidence>
<dbReference type="GO" id="GO:0016020">
    <property type="term" value="C:membrane"/>
    <property type="evidence" value="ECO:0007669"/>
    <property type="project" value="UniProtKB-SubCell"/>
</dbReference>
<dbReference type="GO" id="GO:0006465">
    <property type="term" value="P:signal peptide processing"/>
    <property type="evidence" value="ECO:0007669"/>
    <property type="project" value="InterPro"/>
</dbReference>
<dbReference type="InterPro" id="IPR004634">
    <property type="entry name" value="Pept_S49_pIV"/>
</dbReference>
<evidence type="ECO:0000256" key="2">
    <source>
        <dbReference type="ARBA" id="ARBA00008683"/>
    </source>
</evidence>
<organism evidence="10 11">
    <name type="scientific">Kineobactrum sediminis</name>
    <dbReference type="NCBI Taxonomy" id="1905677"/>
    <lineage>
        <taxon>Bacteria</taxon>
        <taxon>Pseudomonadati</taxon>
        <taxon>Pseudomonadota</taxon>
        <taxon>Gammaproteobacteria</taxon>
        <taxon>Cellvibrionales</taxon>
        <taxon>Halieaceae</taxon>
        <taxon>Kineobactrum</taxon>
    </lineage>
</organism>
<evidence type="ECO:0000313" key="10">
    <source>
        <dbReference type="EMBL" id="PLW82980.1"/>
    </source>
</evidence>
<feature type="transmembrane region" description="Helical" evidence="8">
    <location>
        <begin position="20"/>
        <end position="41"/>
    </location>
</feature>
<evidence type="ECO:0000256" key="4">
    <source>
        <dbReference type="ARBA" id="ARBA00022801"/>
    </source>
</evidence>
<dbReference type="GO" id="GO:0008236">
    <property type="term" value="F:serine-type peptidase activity"/>
    <property type="evidence" value="ECO:0007669"/>
    <property type="project" value="UniProtKB-KW"/>
</dbReference>
<dbReference type="InterPro" id="IPR004635">
    <property type="entry name" value="Pept_S49_SppA"/>
</dbReference>
<dbReference type="InterPro" id="IPR029045">
    <property type="entry name" value="ClpP/crotonase-like_dom_sf"/>
</dbReference>
<feature type="active site" description="Nucleophile" evidence="7">
    <location>
        <position position="406"/>
    </location>
</feature>
<keyword evidence="3" id="KW-0645">Protease</keyword>
<dbReference type="PANTHER" id="PTHR33209:SF1">
    <property type="entry name" value="PEPTIDASE S49 DOMAIN-CONTAINING PROTEIN"/>
    <property type="match status" value="1"/>
</dbReference>
<dbReference type="RefSeq" id="WP_101520580.1">
    <property type="nucleotide sequence ID" value="NZ_PKLZ01000003.1"/>
</dbReference>
<dbReference type="Gene3D" id="6.20.330.10">
    <property type="match status" value="1"/>
</dbReference>